<dbReference type="NCBIfam" id="NF041924">
    <property type="entry name" value="QatB"/>
    <property type="match status" value="1"/>
</dbReference>
<evidence type="ECO:0000256" key="1">
    <source>
        <dbReference type="SAM" id="MobiDB-lite"/>
    </source>
</evidence>
<sequence length="283" mass="30008">MGTSQSSKGPASGIPMVPAWVDNPPPEAPSGDDAPARDGEDQDGEQPDARVKPPPSPIAPEKRWLGVRRSLGDYGSNGDTGAMRRGVGRYVRDGYGGARTAARRMAGTASTAGALGNALSALAAGQPAEGGSPLDPALLAGRSVDDIMDAVVEAVRPVDGTQDAEASRAAIRDALAELLTRFPDADLLSLAPEQREFAIERFAAHDVFRRFDLDVGQNIRDRAPNISTGLARLKQARDYVKETVAASFRKLRDAGRALTAGRISEVVRDALRETFEVFEGYAE</sequence>
<dbReference type="InterPro" id="IPR049675">
    <property type="entry name" value="QatB"/>
</dbReference>
<feature type="region of interest" description="Disordered" evidence="1">
    <location>
        <begin position="1"/>
        <end position="82"/>
    </location>
</feature>
<accession>A0ABV7V4K4</accession>
<dbReference type="EMBL" id="JBHRYE010000019">
    <property type="protein sequence ID" value="MFC3672094.1"/>
    <property type="molecule type" value="Genomic_DNA"/>
</dbReference>
<dbReference type="Proteomes" id="UP001595683">
    <property type="component" value="Unassembled WGS sequence"/>
</dbReference>
<reference evidence="3" key="1">
    <citation type="journal article" date="2019" name="Int. J. Syst. Evol. Microbiol.">
        <title>The Global Catalogue of Microorganisms (GCM) 10K type strain sequencing project: providing services to taxonomists for standard genome sequencing and annotation.</title>
        <authorList>
            <consortium name="The Broad Institute Genomics Platform"/>
            <consortium name="The Broad Institute Genome Sequencing Center for Infectious Disease"/>
            <person name="Wu L."/>
            <person name="Ma J."/>
        </authorList>
    </citation>
    <scope>NUCLEOTIDE SEQUENCE [LARGE SCALE GENOMIC DNA]</scope>
    <source>
        <strain evidence="3">KCTC 42224</strain>
    </source>
</reference>
<organism evidence="2 3">
    <name type="scientific">Novosphingobium pokkalii</name>
    <dbReference type="NCBI Taxonomy" id="1770194"/>
    <lineage>
        <taxon>Bacteria</taxon>
        <taxon>Pseudomonadati</taxon>
        <taxon>Pseudomonadota</taxon>
        <taxon>Alphaproteobacteria</taxon>
        <taxon>Sphingomonadales</taxon>
        <taxon>Sphingomonadaceae</taxon>
        <taxon>Novosphingobium</taxon>
    </lineage>
</organism>
<comment type="caution">
    <text evidence="2">The sequence shown here is derived from an EMBL/GenBank/DDBJ whole genome shotgun (WGS) entry which is preliminary data.</text>
</comment>
<dbReference type="RefSeq" id="WP_191325661.1">
    <property type="nucleotide sequence ID" value="NZ_JBHRYE010000019.1"/>
</dbReference>
<name>A0ABV7V4K4_9SPHN</name>
<evidence type="ECO:0000313" key="2">
    <source>
        <dbReference type="EMBL" id="MFC3672094.1"/>
    </source>
</evidence>
<protein>
    <submittedName>
        <fullName evidence="2">Qat anti-phage system associated protein QatB</fullName>
    </submittedName>
</protein>
<evidence type="ECO:0000313" key="3">
    <source>
        <dbReference type="Proteomes" id="UP001595683"/>
    </source>
</evidence>
<keyword evidence="3" id="KW-1185">Reference proteome</keyword>
<proteinExistence type="predicted"/>
<gene>
    <name evidence="2" type="primary">qatB</name>
    <name evidence="2" type="ORF">ACFOOT_11725</name>
</gene>